<feature type="compositionally biased region" description="Polar residues" evidence="1">
    <location>
        <begin position="91"/>
        <end position="107"/>
    </location>
</feature>
<organism evidence="3 4">
    <name type="scientific">Septoria linicola</name>
    <dbReference type="NCBI Taxonomy" id="215465"/>
    <lineage>
        <taxon>Eukaryota</taxon>
        <taxon>Fungi</taxon>
        <taxon>Dikarya</taxon>
        <taxon>Ascomycota</taxon>
        <taxon>Pezizomycotina</taxon>
        <taxon>Dothideomycetes</taxon>
        <taxon>Dothideomycetidae</taxon>
        <taxon>Mycosphaerellales</taxon>
        <taxon>Mycosphaerellaceae</taxon>
        <taxon>Septoria</taxon>
    </lineage>
</organism>
<feature type="compositionally biased region" description="Gly residues" evidence="1">
    <location>
        <begin position="112"/>
        <end position="123"/>
    </location>
</feature>
<reference evidence="3" key="1">
    <citation type="submission" date="2022-06" db="EMBL/GenBank/DDBJ databases">
        <title>Complete genome sequences of two strains of the flax pathogen Septoria linicola.</title>
        <authorList>
            <person name="Lapalu N."/>
            <person name="Simon A."/>
            <person name="Demenou B."/>
            <person name="Paumier D."/>
            <person name="Guillot M.-P."/>
            <person name="Gout L."/>
            <person name="Valade R."/>
        </authorList>
    </citation>
    <scope>NUCLEOTIDE SEQUENCE</scope>
    <source>
        <strain evidence="3">SE15195</strain>
    </source>
</reference>
<keyword evidence="2" id="KW-1133">Transmembrane helix</keyword>
<sequence>MVTRPQPQTFTNAPDWNSKSVSNPQQFLSNLESTAQQMANTTSIAIALGVTTGFAVLCAIFIIARRKQMYISFIPGLAESRDRIAARMKQKQSSTGVPLQTYNSGRGSTLAGKGGTTREGMGG</sequence>
<evidence type="ECO:0000256" key="1">
    <source>
        <dbReference type="SAM" id="MobiDB-lite"/>
    </source>
</evidence>
<proteinExistence type="predicted"/>
<dbReference type="AlphaFoldDB" id="A0A9Q9B6N8"/>
<dbReference type="EMBL" id="CP099426">
    <property type="protein sequence ID" value="USW57311.1"/>
    <property type="molecule type" value="Genomic_DNA"/>
</dbReference>
<protein>
    <submittedName>
        <fullName evidence="3">Uncharacterized protein</fullName>
    </submittedName>
</protein>
<feature type="region of interest" description="Disordered" evidence="1">
    <location>
        <begin position="1"/>
        <end position="23"/>
    </location>
</feature>
<keyword evidence="2" id="KW-0812">Transmembrane</keyword>
<keyword evidence="4" id="KW-1185">Reference proteome</keyword>
<dbReference type="Proteomes" id="UP001056384">
    <property type="component" value="Chromosome 9"/>
</dbReference>
<keyword evidence="2" id="KW-0472">Membrane</keyword>
<feature type="transmembrane region" description="Helical" evidence="2">
    <location>
        <begin position="44"/>
        <end position="64"/>
    </location>
</feature>
<feature type="region of interest" description="Disordered" evidence="1">
    <location>
        <begin position="89"/>
        <end position="123"/>
    </location>
</feature>
<evidence type="ECO:0000313" key="4">
    <source>
        <dbReference type="Proteomes" id="UP001056384"/>
    </source>
</evidence>
<evidence type="ECO:0000256" key="2">
    <source>
        <dbReference type="SAM" id="Phobius"/>
    </source>
</evidence>
<name>A0A9Q9B6N8_9PEZI</name>
<gene>
    <name evidence="3" type="ORF">Slin15195_G106300</name>
</gene>
<accession>A0A9Q9B6N8</accession>
<evidence type="ECO:0000313" key="3">
    <source>
        <dbReference type="EMBL" id="USW57311.1"/>
    </source>
</evidence>